<dbReference type="AlphaFoldDB" id="A0A6J4LNZ2"/>
<gene>
    <name evidence="1" type="ORF">AVDCRST_MAG61-3154</name>
</gene>
<dbReference type="SUPFAM" id="SSF53335">
    <property type="entry name" value="S-adenosyl-L-methionine-dependent methyltransferases"/>
    <property type="match status" value="1"/>
</dbReference>
<dbReference type="Gene3D" id="3.40.50.150">
    <property type="entry name" value="Vaccinia Virus protein VP39"/>
    <property type="match status" value="1"/>
</dbReference>
<evidence type="ECO:0000313" key="1">
    <source>
        <dbReference type="EMBL" id="CAA9335984.1"/>
    </source>
</evidence>
<protein>
    <submittedName>
        <fullName evidence="1">Uncharacterized protein</fullName>
    </submittedName>
</protein>
<dbReference type="EMBL" id="CADCTT010000387">
    <property type="protein sequence ID" value="CAA9335984.1"/>
    <property type="molecule type" value="Genomic_DNA"/>
</dbReference>
<reference evidence="1" key="1">
    <citation type="submission" date="2020-02" db="EMBL/GenBank/DDBJ databases">
        <authorList>
            <person name="Meier V. D."/>
        </authorList>
    </citation>
    <scope>NUCLEOTIDE SEQUENCE</scope>
    <source>
        <strain evidence="1">AVDCRST_MAG61</strain>
    </source>
</reference>
<proteinExistence type="predicted"/>
<organism evidence="1">
    <name type="scientific">uncultured Friedmanniella sp</name>
    <dbReference type="NCBI Taxonomy" id="335381"/>
    <lineage>
        <taxon>Bacteria</taxon>
        <taxon>Bacillati</taxon>
        <taxon>Actinomycetota</taxon>
        <taxon>Actinomycetes</taxon>
        <taxon>Propionibacteriales</taxon>
        <taxon>Nocardioidaceae</taxon>
        <taxon>Friedmanniella</taxon>
        <taxon>environmental samples</taxon>
    </lineage>
</organism>
<name>A0A6J4LNZ2_9ACTN</name>
<dbReference type="InterPro" id="IPR029063">
    <property type="entry name" value="SAM-dependent_MTases_sf"/>
</dbReference>
<sequence>MRRALILLAAVFGVAAAGLALFGIEAATAALAVSWLCGLGWMVVRSRAESAKLNQILKHQRASRRELGELQTTSKRLVRRSSVVSPSEQQAAQQLKLIRKELYGVLVWVQRTPSVTQELRRVYDRVVDHDRPMPELGDWAMSASTLIWLLDRLQNPSVRTILECGSGSSTIWFATALAKRGGEGRVVALETSAAYAESTRAELAKHGLEDRAQVLHAPLVDTTVPGRDNQPWFDLSVLPDLPPVDLLFVDGPVGGVARQVRYPAFPLLAHRLAPDATVVLDDTGRPAEAAIVQAWKQETHSGRRLRQVRRLDRATAFVSEEG</sequence>
<accession>A0A6J4LNZ2</accession>
<dbReference type="Pfam" id="PF13578">
    <property type="entry name" value="Methyltransf_24"/>
    <property type="match status" value="1"/>
</dbReference>